<gene>
    <name evidence="7" type="primary">atsA_113</name>
    <name evidence="7" type="ORF">Poly41_58130</name>
</gene>
<dbReference type="Gene3D" id="3.40.720.10">
    <property type="entry name" value="Alkaline Phosphatase, subunit A"/>
    <property type="match status" value="1"/>
</dbReference>
<dbReference type="SUPFAM" id="SSF53649">
    <property type="entry name" value="Alkaline phosphatase-like"/>
    <property type="match status" value="1"/>
</dbReference>
<evidence type="ECO:0000256" key="4">
    <source>
        <dbReference type="ARBA" id="ARBA00022837"/>
    </source>
</evidence>
<name>A0A5C6D9E6_9BACT</name>
<protein>
    <submittedName>
        <fullName evidence="7">Arylsulfatase</fullName>
        <ecNumber evidence="7">3.1.6.1</ecNumber>
    </submittedName>
</protein>
<evidence type="ECO:0000313" key="8">
    <source>
        <dbReference type="Proteomes" id="UP000319143"/>
    </source>
</evidence>
<dbReference type="RefSeq" id="WP_231615989.1">
    <property type="nucleotide sequence ID" value="NZ_SJPV01000013.1"/>
</dbReference>
<evidence type="ECO:0000259" key="6">
    <source>
        <dbReference type="Pfam" id="PF00884"/>
    </source>
</evidence>
<organism evidence="7 8">
    <name type="scientific">Novipirellula artificiosorum</name>
    <dbReference type="NCBI Taxonomy" id="2528016"/>
    <lineage>
        <taxon>Bacteria</taxon>
        <taxon>Pseudomonadati</taxon>
        <taxon>Planctomycetota</taxon>
        <taxon>Planctomycetia</taxon>
        <taxon>Pirellulales</taxon>
        <taxon>Pirellulaceae</taxon>
        <taxon>Novipirellula</taxon>
    </lineage>
</organism>
<evidence type="ECO:0000256" key="1">
    <source>
        <dbReference type="ARBA" id="ARBA00008779"/>
    </source>
</evidence>
<dbReference type="PANTHER" id="PTHR42693">
    <property type="entry name" value="ARYLSULFATASE FAMILY MEMBER"/>
    <property type="match status" value="1"/>
</dbReference>
<feature type="domain" description="Sulfatase N-terminal" evidence="6">
    <location>
        <begin position="50"/>
        <end position="374"/>
    </location>
</feature>
<sequence>MKLDLRIVLMRVVFASMVGRSPAQKLMRLLVLATAALWSVDGWSGDTERPNIILMMADDLGYGDTGFNGNEIIKTPHLDKMARDGVKLTHFYAGGPVCSPTRGTFLTGRHYYRYGIWSANVGHLPKQEITLARLLKSKGYTTGHFGKWHVGTLSKTHSTKGPGRKPAENFAPPWERDYDRSFVVESSVSTWDPGSDKNPFYDNGVTLAGNDPSLLGGAARVVVDRAVPFMEQAVKTDTPFLAVVWFNAPHEPIKAGPDYLAMYEGHGEAAHYYGCITELDEQVGRIRKRLRDWGIANNTLLCFCSDNGPEGKEPKGKKAGVTAGLRGRKRSLYDGGVRVPALAEWAGRIKPGSVSDTPCSTLDYLPMVANLTGYQMPDDRPIDGQDLMPILTGQTTERKKAIPFRARGNATLVKNRYKMVLPKGELYDLSKDWSEENNIATGHPERVETMTRELMAYLDSMQKSHAGEDYSDPSFKPLDEWDAFRKKREPSKRK</sequence>
<dbReference type="EC" id="3.1.6.1" evidence="7"/>
<evidence type="ECO:0000256" key="3">
    <source>
        <dbReference type="ARBA" id="ARBA00022801"/>
    </source>
</evidence>
<dbReference type="GO" id="GO:0046872">
    <property type="term" value="F:metal ion binding"/>
    <property type="evidence" value="ECO:0007669"/>
    <property type="project" value="UniProtKB-KW"/>
</dbReference>
<comment type="similarity">
    <text evidence="1">Belongs to the sulfatase family.</text>
</comment>
<keyword evidence="4" id="KW-0106">Calcium</keyword>
<dbReference type="InterPro" id="IPR000917">
    <property type="entry name" value="Sulfatase_N"/>
</dbReference>
<dbReference type="InterPro" id="IPR017850">
    <property type="entry name" value="Alkaline_phosphatase_core_sf"/>
</dbReference>
<feature type="compositionally biased region" description="Basic residues" evidence="5">
    <location>
        <begin position="485"/>
        <end position="494"/>
    </location>
</feature>
<keyword evidence="8" id="KW-1185">Reference proteome</keyword>
<dbReference type="PANTHER" id="PTHR42693:SF53">
    <property type="entry name" value="ENDO-4-O-SULFATASE"/>
    <property type="match status" value="1"/>
</dbReference>
<dbReference type="InterPro" id="IPR050738">
    <property type="entry name" value="Sulfatase"/>
</dbReference>
<dbReference type="Pfam" id="PF00884">
    <property type="entry name" value="Sulfatase"/>
    <property type="match status" value="1"/>
</dbReference>
<accession>A0A5C6D9E6</accession>
<dbReference type="AlphaFoldDB" id="A0A5C6D9E6"/>
<dbReference type="EMBL" id="SJPV01000013">
    <property type="protein sequence ID" value="TWU32327.1"/>
    <property type="molecule type" value="Genomic_DNA"/>
</dbReference>
<feature type="region of interest" description="Disordered" evidence="5">
    <location>
        <begin position="465"/>
        <end position="494"/>
    </location>
</feature>
<evidence type="ECO:0000313" key="7">
    <source>
        <dbReference type="EMBL" id="TWU32327.1"/>
    </source>
</evidence>
<evidence type="ECO:0000256" key="2">
    <source>
        <dbReference type="ARBA" id="ARBA00022723"/>
    </source>
</evidence>
<keyword evidence="2" id="KW-0479">Metal-binding</keyword>
<dbReference type="Gene3D" id="3.30.1120.10">
    <property type="match status" value="1"/>
</dbReference>
<dbReference type="InterPro" id="IPR024607">
    <property type="entry name" value="Sulfatase_CS"/>
</dbReference>
<keyword evidence="3 7" id="KW-0378">Hydrolase</keyword>
<dbReference type="Proteomes" id="UP000319143">
    <property type="component" value="Unassembled WGS sequence"/>
</dbReference>
<reference evidence="7 8" key="1">
    <citation type="submission" date="2019-02" db="EMBL/GenBank/DDBJ databases">
        <title>Deep-cultivation of Planctomycetes and their phenomic and genomic characterization uncovers novel biology.</title>
        <authorList>
            <person name="Wiegand S."/>
            <person name="Jogler M."/>
            <person name="Boedeker C."/>
            <person name="Pinto D."/>
            <person name="Vollmers J."/>
            <person name="Rivas-Marin E."/>
            <person name="Kohn T."/>
            <person name="Peeters S.H."/>
            <person name="Heuer A."/>
            <person name="Rast P."/>
            <person name="Oberbeckmann S."/>
            <person name="Bunk B."/>
            <person name="Jeske O."/>
            <person name="Meyerdierks A."/>
            <person name="Storesund J.E."/>
            <person name="Kallscheuer N."/>
            <person name="Luecker S."/>
            <person name="Lage O.M."/>
            <person name="Pohl T."/>
            <person name="Merkel B.J."/>
            <person name="Hornburger P."/>
            <person name="Mueller R.-W."/>
            <person name="Bruemmer F."/>
            <person name="Labrenz M."/>
            <person name="Spormann A.M."/>
            <person name="Op Den Camp H."/>
            <person name="Overmann J."/>
            <person name="Amann R."/>
            <person name="Jetten M.S.M."/>
            <person name="Mascher T."/>
            <person name="Medema M.H."/>
            <person name="Devos D.P."/>
            <person name="Kaster A.-K."/>
            <person name="Ovreas L."/>
            <person name="Rohde M."/>
            <person name="Galperin M.Y."/>
            <person name="Jogler C."/>
        </authorList>
    </citation>
    <scope>NUCLEOTIDE SEQUENCE [LARGE SCALE GENOMIC DNA]</scope>
    <source>
        <strain evidence="7 8">Poly41</strain>
    </source>
</reference>
<comment type="caution">
    <text evidence="7">The sequence shown here is derived from an EMBL/GenBank/DDBJ whole genome shotgun (WGS) entry which is preliminary data.</text>
</comment>
<proteinExistence type="inferred from homology"/>
<dbReference type="PROSITE" id="PS00523">
    <property type="entry name" value="SULFATASE_1"/>
    <property type="match status" value="1"/>
</dbReference>
<dbReference type="GO" id="GO:0004065">
    <property type="term" value="F:arylsulfatase activity"/>
    <property type="evidence" value="ECO:0007669"/>
    <property type="project" value="UniProtKB-EC"/>
</dbReference>
<evidence type="ECO:0000256" key="5">
    <source>
        <dbReference type="SAM" id="MobiDB-lite"/>
    </source>
</evidence>